<comment type="similarity">
    <text evidence="1">Belongs to the DNA mismatch repair MutS family.</text>
</comment>
<reference evidence="6" key="1">
    <citation type="journal article" date="2012" name="Proc. Natl. Acad. Sci. U.S.A.">
        <title>Antigenic diversity is generated by distinct evolutionary mechanisms in African trypanosome species.</title>
        <authorList>
            <person name="Jackson A.P."/>
            <person name="Berry A."/>
            <person name="Aslett M."/>
            <person name="Allison H.C."/>
            <person name="Burton P."/>
            <person name="Vavrova-Anderson J."/>
            <person name="Brown R."/>
            <person name="Browne H."/>
            <person name="Corton N."/>
            <person name="Hauser H."/>
            <person name="Gamble J."/>
            <person name="Gilderthorp R."/>
            <person name="Marcello L."/>
            <person name="McQuillan J."/>
            <person name="Otto T.D."/>
            <person name="Quail M.A."/>
            <person name="Sanders M.J."/>
            <person name="van Tonder A."/>
            <person name="Ginger M.L."/>
            <person name="Field M.C."/>
            <person name="Barry J.D."/>
            <person name="Hertz-Fowler C."/>
            <person name="Berriman M."/>
        </authorList>
    </citation>
    <scope>NUCLEOTIDE SEQUENCE</scope>
    <source>
        <strain evidence="6">IL3000</strain>
    </source>
</reference>
<sequence length="670" mass="75940">MAGAATDCEDVYRVDFSYSFLKGIDSRRPPSSIVIPPKDLDAMAAMERQYWEIKSKNYGVVIFFKKGKFYELYDQDAAMAHREFGLKLVFDTTNRGKMRLAGVPEQTFSEWARLFVFRGYKVGRVEQMKDDEEPSKSARPKVMQRELVEILTPGTLTDPVMISGYGAIFILSLYPISVGRVDAMAVDLSRRVVYHCPCGLQSDGDTSVREENVFSEVSSLLQQLQPREIIFPSDAFDAHVNDANRSFNQRLLKWVEGEGFLVELIRPSDSSFHERPSEEKNAEQAKHFMAQYLRSLKLESAEAILSGAQHYNFHRTGQKVACRFTPLHEKRLSDSSVLSHERREDVGLVLDSTTVSNLELVTNLRDGSERGSLFNLINHCCTNGGRRLFRSWVLRPSASSRVINARQDAVRFIIENRLDEFWGKLEELPESVSSTPNLSLRSSVDIPTQGSTDTERPRLSGLKRGRPTNAFEARFASLLNVDFERNLSRLADLKESSTQVAFVDPLVQYKKHLQLILSTVEAFQEMLDWSRCARRNSAPPLLQELWGNIDAIAPALDSIESCFDHKVAQTTGIIVPSHGTSPAYDEASKRLETIESKLNEALDELREVFSAEPPSLLPILGVIASLLRYQWGQHQGNVHLDSWSGRARRLVLDILWQPWSPWPKNIRGLR</sequence>
<dbReference type="AlphaFoldDB" id="G0UWL7"/>
<dbReference type="SUPFAM" id="SSF48334">
    <property type="entry name" value="DNA repair protein MutS, domain III"/>
    <property type="match status" value="1"/>
</dbReference>
<dbReference type="EMBL" id="HE575323">
    <property type="protein sequence ID" value="CCC93783.1"/>
    <property type="molecule type" value="Genomic_DNA"/>
</dbReference>
<feature type="domain" description="DNA mismatch repair protein MutS-like N-terminal" evidence="4">
    <location>
        <begin position="45"/>
        <end position="158"/>
    </location>
</feature>
<feature type="compositionally biased region" description="Polar residues" evidence="3">
    <location>
        <begin position="433"/>
        <end position="452"/>
    </location>
</feature>
<feature type="region of interest" description="Disordered" evidence="3">
    <location>
        <begin position="433"/>
        <end position="465"/>
    </location>
</feature>
<dbReference type="GO" id="GO:0030983">
    <property type="term" value="F:mismatched DNA binding"/>
    <property type="evidence" value="ECO:0007669"/>
    <property type="project" value="InterPro"/>
</dbReference>
<dbReference type="InterPro" id="IPR007695">
    <property type="entry name" value="DNA_mismatch_repair_MutS-lik_N"/>
</dbReference>
<dbReference type="Gene3D" id="3.40.1170.10">
    <property type="entry name" value="DNA repair protein MutS, domain I"/>
    <property type="match status" value="1"/>
</dbReference>
<name>G0UWL7_TRYCI</name>
<dbReference type="Gene3D" id="1.10.1420.10">
    <property type="match status" value="2"/>
</dbReference>
<dbReference type="PANTHER" id="PTHR11361:SF148">
    <property type="entry name" value="DNA MISMATCH REPAIR PROTEIN MSH6"/>
    <property type="match status" value="1"/>
</dbReference>
<dbReference type="SUPFAM" id="SSF55271">
    <property type="entry name" value="DNA repair protein MutS, domain I"/>
    <property type="match status" value="1"/>
</dbReference>
<organism evidence="6">
    <name type="scientific">Trypanosoma congolense (strain IL3000)</name>
    <dbReference type="NCBI Taxonomy" id="1068625"/>
    <lineage>
        <taxon>Eukaryota</taxon>
        <taxon>Discoba</taxon>
        <taxon>Euglenozoa</taxon>
        <taxon>Kinetoplastea</taxon>
        <taxon>Metakinetoplastina</taxon>
        <taxon>Trypanosomatida</taxon>
        <taxon>Trypanosomatidae</taxon>
        <taxon>Trypanosoma</taxon>
        <taxon>Nannomonas</taxon>
    </lineage>
</organism>
<dbReference type="InterPro" id="IPR036187">
    <property type="entry name" value="DNA_mismatch_repair_MutS_sf"/>
</dbReference>
<dbReference type="InterPro" id="IPR016151">
    <property type="entry name" value="DNA_mismatch_repair_MutS_N"/>
</dbReference>
<feature type="domain" description="DNA mismatch repair protein MutS core" evidence="5">
    <location>
        <begin position="353"/>
        <end position="625"/>
    </location>
</feature>
<dbReference type="PANTHER" id="PTHR11361">
    <property type="entry name" value="DNA MISMATCH REPAIR PROTEIN MUTS FAMILY MEMBER"/>
    <property type="match status" value="1"/>
</dbReference>
<dbReference type="InterPro" id="IPR007696">
    <property type="entry name" value="DNA_mismatch_repair_MutS_core"/>
</dbReference>
<dbReference type="GO" id="GO:0032301">
    <property type="term" value="C:MutSalpha complex"/>
    <property type="evidence" value="ECO:0007669"/>
    <property type="project" value="TreeGrafter"/>
</dbReference>
<evidence type="ECO:0000259" key="5">
    <source>
        <dbReference type="Pfam" id="PF05192"/>
    </source>
</evidence>
<evidence type="ECO:0000259" key="4">
    <source>
        <dbReference type="Pfam" id="PF01624"/>
    </source>
</evidence>
<evidence type="ECO:0000256" key="1">
    <source>
        <dbReference type="ARBA" id="ARBA00006271"/>
    </source>
</evidence>
<gene>
    <name evidence="6" type="ORF">TCIL3000_10_5490</name>
</gene>
<dbReference type="Pfam" id="PF01624">
    <property type="entry name" value="MutS_I"/>
    <property type="match status" value="1"/>
</dbReference>
<accession>G0UWL7</accession>
<dbReference type="InterPro" id="IPR045076">
    <property type="entry name" value="MutS"/>
</dbReference>
<dbReference type="PIRSF" id="PIRSF037677">
    <property type="entry name" value="DNA_mis_repair_Msh6"/>
    <property type="match status" value="1"/>
</dbReference>
<dbReference type="InterPro" id="IPR017261">
    <property type="entry name" value="DNA_mismatch_repair_MutS/MSH"/>
</dbReference>
<keyword evidence="2" id="KW-0175">Coiled coil</keyword>
<proteinExistence type="inferred from homology"/>
<evidence type="ECO:0000256" key="3">
    <source>
        <dbReference type="SAM" id="MobiDB-lite"/>
    </source>
</evidence>
<evidence type="ECO:0000256" key="2">
    <source>
        <dbReference type="SAM" id="Coils"/>
    </source>
</evidence>
<dbReference type="GO" id="GO:0006298">
    <property type="term" value="P:mismatch repair"/>
    <property type="evidence" value="ECO:0007669"/>
    <property type="project" value="InterPro"/>
</dbReference>
<dbReference type="GO" id="GO:0005524">
    <property type="term" value="F:ATP binding"/>
    <property type="evidence" value="ECO:0007669"/>
    <property type="project" value="InterPro"/>
</dbReference>
<evidence type="ECO:0000313" key="6">
    <source>
        <dbReference type="EMBL" id="CCC93783.1"/>
    </source>
</evidence>
<dbReference type="GO" id="GO:0140664">
    <property type="term" value="F:ATP-dependent DNA damage sensor activity"/>
    <property type="evidence" value="ECO:0007669"/>
    <property type="project" value="InterPro"/>
</dbReference>
<protein>
    <submittedName>
        <fullName evidence="6">Uncharacterized protein TCIL3000_10_5490</fullName>
    </submittedName>
</protein>
<dbReference type="Pfam" id="PF05192">
    <property type="entry name" value="MutS_III"/>
    <property type="match status" value="1"/>
</dbReference>
<feature type="coiled-coil region" evidence="2">
    <location>
        <begin position="584"/>
        <end position="611"/>
    </location>
</feature>